<reference evidence="2" key="1">
    <citation type="journal article" date="2019" name="Int. J. Syst. Evol. Microbiol.">
        <title>The Global Catalogue of Microorganisms (GCM) 10K type strain sequencing project: providing services to taxonomists for standard genome sequencing and annotation.</title>
        <authorList>
            <consortium name="The Broad Institute Genomics Platform"/>
            <consortium name="The Broad Institute Genome Sequencing Center for Infectious Disease"/>
            <person name="Wu L."/>
            <person name="Ma J."/>
        </authorList>
    </citation>
    <scope>NUCLEOTIDE SEQUENCE [LARGE SCALE GENOMIC DNA]</scope>
    <source>
        <strain evidence="2">JCM 18304</strain>
    </source>
</reference>
<dbReference type="RefSeq" id="WP_345627270.1">
    <property type="nucleotide sequence ID" value="NZ_BAABJQ010000003.1"/>
</dbReference>
<keyword evidence="2" id="KW-1185">Reference proteome</keyword>
<dbReference type="EMBL" id="BAABJQ010000003">
    <property type="protein sequence ID" value="GAA5181001.1"/>
    <property type="molecule type" value="Genomic_DNA"/>
</dbReference>
<sequence length="199" mass="22135">MSDDIVELTVADERAWGRWLGEHHADSAGVWLTLAKRNTTRPTSLTYDQALDEALCHGWIDSQVRRGDETTYWQRFTPRGPRSRWSARNVAMTARLIDAGRMRPAGLAQIELAKADGRWEAAYAGPATAEVPEDLAAALAASPRAQAMFDILTSQNRYSVLHRVEAAKRADTRARRIAQFVDALAQGQTVHPQKRTLDG</sequence>
<gene>
    <name evidence="1" type="ORF">GCM10023322_14600</name>
</gene>
<organism evidence="1 2">
    <name type="scientific">Rugosimonospora acidiphila</name>
    <dbReference type="NCBI Taxonomy" id="556531"/>
    <lineage>
        <taxon>Bacteria</taxon>
        <taxon>Bacillati</taxon>
        <taxon>Actinomycetota</taxon>
        <taxon>Actinomycetes</taxon>
        <taxon>Micromonosporales</taxon>
        <taxon>Micromonosporaceae</taxon>
        <taxon>Rugosimonospora</taxon>
    </lineage>
</organism>
<evidence type="ECO:0000313" key="2">
    <source>
        <dbReference type="Proteomes" id="UP001501570"/>
    </source>
</evidence>
<dbReference type="Proteomes" id="UP001501570">
    <property type="component" value="Unassembled WGS sequence"/>
</dbReference>
<comment type="caution">
    <text evidence="1">The sequence shown here is derived from an EMBL/GenBank/DDBJ whole genome shotgun (WGS) entry which is preliminary data.</text>
</comment>
<name>A0ABP9RNW7_9ACTN</name>
<dbReference type="Pfam" id="PF13376">
    <property type="entry name" value="OmdA"/>
    <property type="match status" value="1"/>
</dbReference>
<proteinExistence type="predicted"/>
<protein>
    <submittedName>
        <fullName evidence="1">YdeI/OmpD-associated family protein</fullName>
    </submittedName>
</protein>
<evidence type="ECO:0000313" key="1">
    <source>
        <dbReference type="EMBL" id="GAA5181001.1"/>
    </source>
</evidence>
<accession>A0ABP9RNW7</accession>